<comment type="caution">
    <text evidence="1">The sequence shown here is derived from an EMBL/GenBank/DDBJ whole genome shotgun (WGS) entry which is preliminary data.</text>
</comment>
<protein>
    <submittedName>
        <fullName evidence="1">Uncharacterized protein</fullName>
    </submittedName>
</protein>
<organism evidence="1 2">
    <name type="scientific">Sporocytophaga myxococcoides</name>
    <dbReference type="NCBI Taxonomy" id="153721"/>
    <lineage>
        <taxon>Bacteria</taxon>
        <taxon>Pseudomonadati</taxon>
        <taxon>Bacteroidota</taxon>
        <taxon>Cytophagia</taxon>
        <taxon>Cytophagales</taxon>
        <taxon>Cytophagaceae</taxon>
        <taxon>Sporocytophaga</taxon>
    </lineage>
</organism>
<evidence type="ECO:0000313" key="1">
    <source>
        <dbReference type="EMBL" id="GAL85505.1"/>
    </source>
</evidence>
<gene>
    <name evidence="1" type="ORF">MYP_2734</name>
</gene>
<sequence>MVLAAQVSFAQNGVNSDPTYSINNYKQANKAKYAKENKLGNPVSIETSEITVKENYKQSFNSGKTSNKATVATYMPQIKSSRSYKHPYGL</sequence>
<name>A0A098LEY9_9BACT</name>
<reference evidence="1 2" key="1">
    <citation type="submission" date="2014-09" db="EMBL/GenBank/DDBJ databases">
        <title>Sporocytophaga myxococcoides PG-01 genome sequencing.</title>
        <authorList>
            <person name="Liu L."/>
            <person name="Gao P.J."/>
            <person name="Chen G.J."/>
            <person name="Wang L.S."/>
        </authorList>
    </citation>
    <scope>NUCLEOTIDE SEQUENCE [LARGE SCALE GENOMIC DNA]</scope>
    <source>
        <strain evidence="1 2">PG-01</strain>
    </source>
</reference>
<accession>A0A098LEY9</accession>
<dbReference type="Proteomes" id="UP000030185">
    <property type="component" value="Unassembled WGS sequence"/>
</dbReference>
<dbReference type="EMBL" id="BBLT01000005">
    <property type="protein sequence ID" value="GAL85505.1"/>
    <property type="molecule type" value="Genomic_DNA"/>
</dbReference>
<keyword evidence="2" id="KW-1185">Reference proteome</keyword>
<dbReference type="AlphaFoldDB" id="A0A098LEY9"/>
<proteinExistence type="predicted"/>
<evidence type="ECO:0000313" key="2">
    <source>
        <dbReference type="Proteomes" id="UP000030185"/>
    </source>
</evidence>